<evidence type="ECO:0000313" key="3">
    <source>
        <dbReference type="Proteomes" id="UP000727407"/>
    </source>
</evidence>
<dbReference type="Proteomes" id="UP000727407">
    <property type="component" value="Unassembled WGS sequence"/>
</dbReference>
<name>A0A8J4UDB2_CLAMG</name>
<feature type="region of interest" description="Disordered" evidence="1">
    <location>
        <begin position="121"/>
        <end position="176"/>
    </location>
</feature>
<feature type="compositionally biased region" description="Polar residues" evidence="1">
    <location>
        <begin position="1"/>
        <end position="13"/>
    </location>
</feature>
<protein>
    <submittedName>
        <fullName evidence="2">Protein FAM</fullName>
    </submittedName>
</protein>
<feature type="region of interest" description="Disordered" evidence="1">
    <location>
        <begin position="1"/>
        <end position="32"/>
    </location>
</feature>
<evidence type="ECO:0000256" key="1">
    <source>
        <dbReference type="SAM" id="MobiDB-lite"/>
    </source>
</evidence>
<accession>A0A8J4UDB2</accession>
<dbReference type="AlphaFoldDB" id="A0A8J4UDB2"/>
<comment type="caution">
    <text evidence="2">The sequence shown here is derived from an EMBL/GenBank/DDBJ whole genome shotgun (WGS) entry which is preliminary data.</text>
</comment>
<proteinExistence type="predicted"/>
<feature type="compositionally biased region" description="Polar residues" evidence="1">
    <location>
        <begin position="150"/>
        <end position="160"/>
    </location>
</feature>
<sequence length="212" mass="23169">MSESKSAKGTSSVCPPMPSQAPDDQVRSPLKQDILVVQQICKERSLADSKENPDRSASPDVPELPAKQLLSTEKPVDTDSDADTIILERTSSSASPRASDVPELKRTDSVFLTKTSLNFSSTSYESSIDSEDEYVPNSETDSEESESLSHNIDASSSSVNAEKECSPLGGLQSPDPQSRGIVSWQHIFKSSLFSIYRRMFTIGKGERESFKL</sequence>
<keyword evidence="3" id="KW-1185">Reference proteome</keyword>
<feature type="compositionally biased region" description="Acidic residues" evidence="1">
    <location>
        <begin position="128"/>
        <end position="146"/>
    </location>
</feature>
<evidence type="ECO:0000313" key="2">
    <source>
        <dbReference type="EMBL" id="KAF5893975.1"/>
    </source>
</evidence>
<gene>
    <name evidence="2" type="ORF">DAT39_016318</name>
</gene>
<feature type="non-terminal residue" evidence="2">
    <location>
        <position position="1"/>
    </location>
</feature>
<reference evidence="2" key="1">
    <citation type="submission" date="2020-07" db="EMBL/GenBank/DDBJ databases">
        <title>Clarias magur genome sequencing, assembly and annotation.</title>
        <authorList>
            <person name="Kushwaha B."/>
            <person name="Kumar R."/>
            <person name="Das P."/>
            <person name="Joshi C.G."/>
            <person name="Kumar D."/>
            <person name="Nagpure N.S."/>
            <person name="Pandey M."/>
            <person name="Agarwal S."/>
            <person name="Srivastava S."/>
            <person name="Singh M."/>
            <person name="Sahoo L."/>
            <person name="Jayasankar P."/>
            <person name="Meher P.K."/>
            <person name="Koringa P.G."/>
            <person name="Iquebal M.A."/>
            <person name="Das S.P."/>
            <person name="Bit A."/>
            <person name="Patnaik S."/>
            <person name="Patel N."/>
            <person name="Shah T.M."/>
            <person name="Hinsu A."/>
            <person name="Jena J.K."/>
        </authorList>
    </citation>
    <scope>NUCLEOTIDE SEQUENCE</scope>
    <source>
        <strain evidence="2">CIFAMagur01</strain>
        <tissue evidence="2">Testis</tissue>
    </source>
</reference>
<dbReference type="EMBL" id="QNUK01000400">
    <property type="protein sequence ID" value="KAF5893975.1"/>
    <property type="molecule type" value="Genomic_DNA"/>
</dbReference>
<feature type="region of interest" description="Disordered" evidence="1">
    <location>
        <begin position="44"/>
        <end position="107"/>
    </location>
</feature>
<organism evidence="2 3">
    <name type="scientific">Clarias magur</name>
    <name type="common">Asian catfish</name>
    <name type="synonym">Macropteronotus magur</name>
    <dbReference type="NCBI Taxonomy" id="1594786"/>
    <lineage>
        <taxon>Eukaryota</taxon>
        <taxon>Metazoa</taxon>
        <taxon>Chordata</taxon>
        <taxon>Craniata</taxon>
        <taxon>Vertebrata</taxon>
        <taxon>Euteleostomi</taxon>
        <taxon>Actinopterygii</taxon>
        <taxon>Neopterygii</taxon>
        <taxon>Teleostei</taxon>
        <taxon>Ostariophysi</taxon>
        <taxon>Siluriformes</taxon>
        <taxon>Clariidae</taxon>
        <taxon>Clarias</taxon>
    </lineage>
</organism>
<feature type="compositionally biased region" description="Basic and acidic residues" evidence="1">
    <location>
        <begin position="44"/>
        <end position="54"/>
    </location>
</feature>